<reference evidence="1" key="1">
    <citation type="journal article" date="2020" name="Stud. Mycol.">
        <title>101 Dothideomycetes genomes: a test case for predicting lifestyles and emergence of pathogens.</title>
        <authorList>
            <person name="Haridas S."/>
            <person name="Albert R."/>
            <person name="Binder M."/>
            <person name="Bloem J."/>
            <person name="Labutti K."/>
            <person name="Salamov A."/>
            <person name="Andreopoulos B."/>
            <person name="Baker S."/>
            <person name="Barry K."/>
            <person name="Bills G."/>
            <person name="Bluhm B."/>
            <person name="Cannon C."/>
            <person name="Castanera R."/>
            <person name="Culley D."/>
            <person name="Daum C."/>
            <person name="Ezra D."/>
            <person name="Gonzalez J."/>
            <person name="Henrissat B."/>
            <person name="Kuo A."/>
            <person name="Liang C."/>
            <person name="Lipzen A."/>
            <person name="Lutzoni F."/>
            <person name="Magnuson J."/>
            <person name="Mondo S."/>
            <person name="Nolan M."/>
            <person name="Ohm R."/>
            <person name="Pangilinan J."/>
            <person name="Park H.-J."/>
            <person name="Ramirez L."/>
            <person name="Alfaro M."/>
            <person name="Sun H."/>
            <person name="Tritt A."/>
            <person name="Yoshinaga Y."/>
            <person name="Zwiers L.-H."/>
            <person name="Turgeon B."/>
            <person name="Goodwin S."/>
            <person name="Spatafora J."/>
            <person name="Crous P."/>
            <person name="Grigoriev I."/>
        </authorList>
    </citation>
    <scope>NUCLEOTIDE SEQUENCE</scope>
    <source>
        <strain evidence="1">CBS 113818</strain>
    </source>
</reference>
<protein>
    <submittedName>
        <fullName evidence="1">Uncharacterized protein</fullName>
    </submittedName>
</protein>
<accession>A0A6A7AJ18</accession>
<sequence>MSANAAPWVVASVTQGAGHAKKWGVVALGGFAAAEPRSRDGHFLTSPESVYDHRRDLLLLRFPDLSRPSTIGLHAGDSWRKHPGAHQRPQHRTLEGLYRSVTKANTKQCARKGMGEDNVNSIDRPRGC</sequence>
<evidence type="ECO:0000313" key="2">
    <source>
        <dbReference type="Proteomes" id="UP000799424"/>
    </source>
</evidence>
<keyword evidence="2" id="KW-1185">Reference proteome</keyword>
<evidence type="ECO:0000313" key="1">
    <source>
        <dbReference type="EMBL" id="KAF2832954.1"/>
    </source>
</evidence>
<organism evidence="1 2">
    <name type="scientific">Ophiobolus disseminans</name>
    <dbReference type="NCBI Taxonomy" id="1469910"/>
    <lineage>
        <taxon>Eukaryota</taxon>
        <taxon>Fungi</taxon>
        <taxon>Dikarya</taxon>
        <taxon>Ascomycota</taxon>
        <taxon>Pezizomycotina</taxon>
        <taxon>Dothideomycetes</taxon>
        <taxon>Pleosporomycetidae</taxon>
        <taxon>Pleosporales</taxon>
        <taxon>Pleosporineae</taxon>
        <taxon>Phaeosphaeriaceae</taxon>
        <taxon>Ophiobolus</taxon>
    </lineage>
</organism>
<dbReference type="Proteomes" id="UP000799424">
    <property type="component" value="Unassembled WGS sequence"/>
</dbReference>
<dbReference type="EMBL" id="MU006216">
    <property type="protein sequence ID" value="KAF2832954.1"/>
    <property type="molecule type" value="Genomic_DNA"/>
</dbReference>
<gene>
    <name evidence="1" type="ORF">CC86DRAFT_450789</name>
</gene>
<proteinExistence type="predicted"/>
<dbReference type="AlphaFoldDB" id="A0A6A7AJ18"/>
<name>A0A6A7AJ18_9PLEO</name>